<dbReference type="AlphaFoldDB" id="A0AAX1EG73"/>
<dbReference type="Proteomes" id="UP000295517">
    <property type="component" value="Chromosome"/>
</dbReference>
<dbReference type="Pfam" id="PF09954">
    <property type="entry name" value="DUF2188"/>
    <property type="match status" value="1"/>
</dbReference>
<sequence length="79" mass="9257">MKGKCYSKINDLKKEKRMEAYHVFPHETKGWEVRKTNAREASGYFKTKQAAIDSARALSQAEGIELFIHDRKNKIDEKR</sequence>
<name>A0AAX1EG73_9GAMM</name>
<organism evidence="1 2">
    <name type="scientific">Legionella israelensis</name>
    <dbReference type="NCBI Taxonomy" id="454"/>
    <lineage>
        <taxon>Bacteria</taxon>
        <taxon>Pseudomonadati</taxon>
        <taxon>Pseudomonadota</taxon>
        <taxon>Gammaproteobacteria</taxon>
        <taxon>Legionellales</taxon>
        <taxon>Legionellaceae</taxon>
        <taxon>Legionella</taxon>
    </lineage>
</organism>
<gene>
    <name evidence="1" type="ORF">E3983_06650</name>
</gene>
<accession>A0AAX1EG73</accession>
<evidence type="ECO:0000313" key="1">
    <source>
        <dbReference type="EMBL" id="QBR84061.1"/>
    </source>
</evidence>
<dbReference type="InterPro" id="IPR018691">
    <property type="entry name" value="DUF2188"/>
</dbReference>
<protein>
    <submittedName>
        <fullName evidence="1">DUF2188 domain-containing protein</fullName>
    </submittedName>
</protein>
<reference evidence="1 2" key="1">
    <citation type="submission" date="2019-03" db="EMBL/GenBank/DDBJ databases">
        <title>Diverse conjugative elements silence natural transformation in Legionella species.</title>
        <authorList>
            <person name="Durieux I."/>
            <person name="Ginevra C."/>
            <person name="Attaiech L."/>
            <person name="Picq K."/>
            <person name="Juan P.A."/>
            <person name="Jarraud S."/>
            <person name="Charpentier X."/>
        </authorList>
    </citation>
    <scope>NUCLEOTIDE SEQUENCE [LARGE SCALE GENOMIC DNA]</scope>
    <source>
        <strain evidence="1 2">HL-0427-4011</strain>
    </source>
</reference>
<dbReference type="EMBL" id="CP038254">
    <property type="protein sequence ID" value="QBR84061.1"/>
    <property type="molecule type" value="Genomic_DNA"/>
</dbReference>
<proteinExistence type="predicted"/>
<evidence type="ECO:0000313" key="2">
    <source>
        <dbReference type="Proteomes" id="UP000295517"/>
    </source>
</evidence>